<dbReference type="STRING" id="1121899.GCA_000430025_01885"/>
<sequence>MTPAKNQEVTQEQIDAWKRQHGNVMKITVDDKVGYFKTLSRKGYSYASQIGAKDPMQFNEAVLKDCFIGGDEEIITKDSYFMTISTHVTEMLGIMSSSLEKL</sequence>
<name>A0A0A2MDS4_9FLAO</name>
<accession>A0A0A2MDS4</accession>
<comment type="caution">
    <text evidence="1">The sequence shown here is derived from an EMBL/GenBank/DDBJ whole genome shotgun (WGS) entry which is preliminary data.</text>
</comment>
<dbReference type="EMBL" id="JRLW01000005">
    <property type="protein sequence ID" value="KGO89736.1"/>
    <property type="molecule type" value="Genomic_DNA"/>
</dbReference>
<dbReference type="RefSeq" id="WP_026980322.1">
    <property type="nucleotide sequence ID" value="NZ_AUCZ01000008.1"/>
</dbReference>
<dbReference type="Gene3D" id="3.30.2220.10">
    <property type="entry name" value="rbstp2171"/>
    <property type="match status" value="1"/>
</dbReference>
<evidence type="ECO:0000313" key="2">
    <source>
        <dbReference type="Proteomes" id="UP000030121"/>
    </source>
</evidence>
<dbReference type="AlphaFoldDB" id="A0A0A2MDS4"/>
<dbReference type="Proteomes" id="UP000030121">
    <property type="component" value="Unassembled WGS sequence"/>
</dbReference>
<evidence type="ECO:0000313" key="1">
    <source>
        <dbReference type="EMBL" id="KGO89736.1"/>
    </source>
</evidence>
<reference evidence="1 2" key="1">
    <citation type="submission" date="2013-09" db="EMBL/GenBank/DDBJ databases">
        <authorList>
            <person name="Zeng Z."/>
            <person name="Chen C."/>
        </authorList>
    </citation>
    <scope>NUCLEOTIDE SEQUENCE [LARGE SCALE GENOMIC DNA]</scope>
    <source>
        <strain evidence="1 2">GH29-5</strain>
    </source>
</reference>
<gene>
    <name evidence="1" type="ORF">Q764_05965</name>
</gene>
<proteinExistence type="predicted"/>
<protein>
    <submittedName>
        <fullName evidence="1">Uncharacterized protein</fullName>
    </submittedName>
</protein>
<dbReference type="eggNOG" id="ENOG50338VD">
    <property type="taxonomic scope" value="Bacteria"/>
</dbReference>
<organism evidence="1 2">
    <name type="scientific">Flavobacterium suncheonense GH29-5 = DSM 17707</name>
    <dbReference type="NCBI Taxonomy" id="1121899"/>
    <lineage>
        <taxon>Bacteria</taxon>
        <taxon>Pseudomonadati</taxon>
        <taxon>Bacteroidota</taxon>
        <taxon>Flavobacteriia</taxon>
        <taxon>Flavobacteriales</taxon>
        <taxon>Flavobacteriaceae</taxon>
        <taxon>Flavobacterium</taxon>
    </lineage>
</organism>
<keyword evidence="2" id="KW-1185">Reference proteome</keyword>
<dbReference type="OrthoDB" id="885654at2"/>